<dbReference type="InterPro" id="IPR037066">
    <property type="entry name" value="Plug_dom_sf"/>
</dbReference>
<comment type="similarity">
    <text evidence="2 10 11">Belongs to the TonB-dependent receptor family.</text>
</comment>
<feature type="signal peptide" evidence="13">
    <location>
        <begin position="1"/>
        <end position="22"/>
    </location>
</feature>
<dbReference type="PROSITE" id="PS52016">
    <property type="entry name" value="TONB_DEPENDENT_REC_3"/>
    <property type="match status" value="1"/>
</dbReference>
<sequence>MRPTPRPLTLALIMAFVSSASAQTVVSDTPQEPAASRTSAAPKAPVEGLSPIIVTANPLGLDSDSLTVPASVLQGERLTLQSRGTLGELLQNEPGVHADTFGGGASRPVIRGQTAPRVKVLSDGSEIVDASGVSPDHVVTADTMLARRVEILRGPSALLYGGGAIGGVVNVLDNKIPTEIPENGLSGSAELQGSTAARERAGAVGLTVGEGNVAVHVEGARRRADDYRVPDWTDSRVANSNADSTTGSVGLSFIGSRGYLGAAYTYREDDYGLPGHSHEYEDCHPHGSSLHCGGHDHDHEHDHEHDHDHEGHAATAHLRSDRLDVRGELLDPFAGFSSLKFRGGYTDYRHDERDDGELGTTFTNRGYDGRLELRHKPLGGWDGVIGLQTSRYDFASFGGSEDFIPKTRTDSTGIFLLESYEWNDLRFELGARHEWQTVDPDSATLSKYDGNATSLSAGTTWSFTPGYAASLSVSRSQRMPNVQELFAKGVHFATLTYERGNPDLGKETARTIDLGLRKTDGDLRFSINAFLSRIDGYIYGKTLDQYEDFRLIEYTQGDASFAGLEAEVSYRVSPHVSVSVFGDYVRGKLRDGGGDLPRIPAARVGVRSNLDWDRWSGFVEYTQVLRQNRIASYEEATSGYGMLGAGVSYSGTMAGTDYLLYLKGSNLLNKLAYNHASFISRAAPIQGRSVMAGVRVEF</sequence>
<evidence type="ECO:0000259" key="14">
    <source>
        <dbReference type="Pfam" id="PF00593"/>
    </source>
</evidence>
<evidence type="ECO:0000256" key="11">
    <source>
        <dbReference type="RuleBase" id="RU003357"/>
    </source>
</evidence>
<evidence type="ECO:0000256" key="8">
    <source>
        <dbReference type="ARBA" id="ARBA00023170"/>
    </source>
</evidence>
<keyword evidence="7 10" id="KW-0472">Membrane</keyword>
<keyword evidence="13" id="KW-0732">Signal</keyword>
<evidence type="ECO:0000256" key="2">
    <source>
        <dbReference type="ARBA" id="ARBA00009810"/>
    </source>
</evidence>
<organism evidence="16 17">
    <name type="scientific">Pusillimonas noertemannii</name>
    <dbReference type="NCBI Taxonomy" id="305977"/>
    <lineage>
        <taxon>Bacteria</taxon>
        <taxon>Pseudomonadati</taxon>
        <taxon>Pseudomonadota</taxon>
        <taxon>Betaproteobacteria</taxon>
        <taxon>Burkholderiales</taxon>
        <taxon>Alcaligenaceae</taxon>
        <taxon>Pusillimonas</taxon>
    </lineage>
</organism>
<keyword evidence="17" id="KW-1185">Reference proteome</keyword>
<dbReference type="InterPro" id="IPR039426">
    <property type="entry name" value="TonB-dep_rcpt-like"/>
</dbReference>
<evidence type="ECO:0000256" key="4">
    <source>
        <dbReference type="ARBA" id="ARBA00022452"/>
    </source>
</evidence>
<proteinExistence type="inferred from homology"/>
<keyword evidence="3 10" id="KW-0813">Transport</keyword>
<evidence type="ECO:0000256" key="13">
    <source>
        <dbReference type="SAM" id="SignalP"/>
    </source>
</evidence>
<feature type="region of interest" description="Disordered" evidence="12">
    <location>
        <begin position="296"/>
        <end position="316"/>
    </location>
</feature>
<comment type="subcellular location">
    <subcellularLocation>
        <location evidence="1 10">Cell outer membrane</location>
        <topology evidence="1 10">Multi-pass membrane protein</topology>
    </subcellularLocation>
</comment>
<name>A0A2U1CJ42_9BURK</name>
<dbReference type="Pfam" id="PF07715">
    <property type="entry name" value="Plug"/>
    <property type="match status" value="1"/>
</dbReference>
<keyword evidence="9 10" id="KW-0998">Cell outer membrane</keyword>
<accession>A0A2U1CJ42</accession>
<feature type="chain" id="PRO_5015489922" evidence="13">
    <location>
        <begin position="23"/>
        <end position="698"/>
    </location>
</feature>
<evidence type="ECO:0000313" key="17">
    <source>
        <dbReference type="Proteomes" id="UP000246145"/>
    </source>
</evidence>
<keyword evidence="4 10" id="KW-1134">Transmembrane beta strand</keyword>
<dbReference type="PANTHER" id="PTHR30069:SF40">
    <property type="entry name" value="TONB-DEPENDENT RECEPTOR NMB0964-RELATED"/>
    <property type="match status" value="1"/>
</dbReference>
<keyword evidence="5 10" id="KW-0812">Transmembrane</keyword>
<protein>
    <submittedName>
        <fullName evidence="16">Iron complex outermembrane receptor protein</fullName>
    </submittedName>
</protein>
<dbReference type="OrthoDB" id="9795928at2"/>
<keyword evidence="6 11" id="KW-0798">TonB box</keyword>
<dbReference type="InterPro" id="IPR036942">
    <property type="entry name" value="Beta-barrel_TonB_sf"/>
</dbReference>
<dbReference type="GO" id="GO:0015344">
    <property type="term" value="F:siderophore uptake transmembrane transporter activity"/>
    <property type="evidence" value="ECO:0007669"/>
    <property type="project" value="TreeGrafter"/>
</dbReference>
<dbReference type="GO" id="GO:0044718">
    <property type="term" value="P:siderophore transmembrane transport"/>
    <property type="evidence" value="ECO:0007669"/>
    <property type="project" value="TreeGrafter"/>
</dbReference>
<evidence type="ECO:0000256" key="12">
    <source>
        <dbReference type="SAM" id="MobiDB-lite"/>
    </source>
</evidence>
<evidence type="ECO:0000256" key="5">
    <source>
        <dbReference type="ARBA" id="ARBA00022692"/>
    </source>
</evidence>
<dbReference type="Gene3D" id="2.170.130.10">
    <property type="entry name" value="TonB-dependent receptor, plug domain"/>
    <property type="match status" value="1"/>
</dbReference>
<feature type="domain" description="TonB-dependent receptor-like beta-barrel" evidence="14">
    <location>
        <begin position="225"/>
        <end position="667"/>
    </location>
</feature>
<evidence type="ECO:0000259" key="15">
    <source>
        <dbReference type="Pfam" id="PF07715"/>
    </source>
</evidence>
<evidence type="ECO:0000256" key="9">
    <source>
        <dbReference type="ARBA" id="ARBA00023237"/>
    </source>
</evidence>
<keyword evidence="8 16" id="KW-0675">Receptor</keyword>
<comment type="caution">
    <text evidence="16">The sequence shown here is derived from an EMBL/GenBank/DDBJ whole genome shotgun (WGS) entry which is preliminary data.</text>
</comment>
<dbReference type="AlphaFoldDB" id="A0A2U1CJ42"/>
<dbReference type="Pfam" id="PF00593">
    <property type="entry name" value="TonB_dep_Rec_b-barrel"/>
    <property type="match status" value="1"/>
</dbReference>
<evidence type="ECO:0000256" key="1">
    <source>
        <dbReference type="ARBA" id="ARBA00004571"/>
    </source>
</evidence>
<evidence type="ECO:0000256" key="3">
    <source>
        <dbReference type="ARBA" id="ARBA00022448"/>
    </source>
</evidence>
<dbReference type="InterPro" id="IPR012910">
    <property type="entry name" value="Plug_dom"/>
</dbReference>
<dbReference type="EMBL" id="QEKO01000005">
    <property type="protein sequence ID" value="PVY61021.1"/>
    <property type="molecule type" value="Genomic_DNA"/>
</dbReference>
<dbReference type="SUPFAM" id="SSF56935">
    <property type="entry name" value="Porins"/>
    <property type="match status" value="1"/>
</dbReference>
<dbReference type="RefSeq" id="WP_026067794.1">
    <property type="nucleotide sequence ID" value="NZ_JACCEX010000005.1"/>
</dbReference>
<dbReference type="Gene3D" id="2.40.170.20">
    <property type="entry name" value="TonB-dependent receptor, beta-barrel domain"/>
    <property type="match status" value="1"/>
</dbReference>
<dbReference type="PANTHER" id="PTHR30069">
    <property type="entry name" value="TONB-DEPENDENT OUTER MEMBRANE RECEPTOR"/>
    <property type="match status" value="1"/>
</dbReference>
<evidence type="ECO:0000313" key="16">
    <source>
        <dbReference type="EMBL" id="PVY61021.1"/>
    </source>
</evidence>
<feature type="domain" description="TonB-dependent receptor plug" evidence="15">
    <location>
        <begin position="65"/>
        <end position="168"/>
    </location>
</feature>
<dbReference type="Proteomes" id="UP000246145">
    <property type="component" value="Unassembled WGS sequence"/>
</dbReference>
<gene>
    <name evidence="16" type="ORF">C7440_3188</name>
</gene>
<reference evidence="16 17" key="1">
    <citation type="submission" date="2018-04" db="EMBL/GenBank/DDBJ databases">
        <title>Genomic Encyclopedia of Type Strains, Phase IV (KMG-IV): sequencing the most valuable type-strain genomes for metagenomic binning, comparative biology and taxonomic classification.</title>
        <authorList>
            <person name="Goeker M."/>
        </authorList>
    </citation>
    <scope>NUCLEOTIDE SEQUENCE [LARGE SCALE GENOMIC DNA]</scope>
    <source>
        <strain evidence="16 17">DSM 10065</strain>
    </source>
</reference>
<dbReference type="InterPro" id="IPR000531">
    <property type="entry name" value="Beta-barrel_TonB"/>
</dbReference>
<evidence type="ECO:0000256" key="7">
    <source>
        <dbReference type="ARBA" id="ARBA00023136"/>
    </source>
</evidence>
<evidence type="ECO:0000256" key="10">
    <source>
        <dbReference type="PROSITE-ProRule" id="PRU01360"/>
    </source>
</evidence>
<dbReference type="GO" id="GO:0009279">
    <property type="term" value="C:cell outer membrane"/>
    <property type="evidence" value="ECO:0007669"/>
    <property type="project" value="UniProtKB-SubCell"/>
</dbReference>
<dbReference type="STRING" id="1231391.GCA_000308195_01352"/>
<evidence type="ECO:0000256" key="6">
    <source>
        <dbReference type="ARBA" id="ARBA00023077"/>
    </source>
</evidence>